<sequence length="216" mass="24234">MGEKMPFRARDPEATRADILAAAKVEFAKLGLGGARVDVIAEMSGANKRMIYHYFGGKEQLFEAVLEEAYVGIRGSEQGLGLEATPPVEALKKLVEFTWQYYLDNPEFITLVNSANLHEAKHIAGNKQLRKLQKAYVDSVDEILQRGIAEGVFRRDIDATQLCITIAAIAFYYLNNRHTGQVLFGFNFVSRDSLATRFKFNMDTILRLVLVNPDKA</sequence>
<evidence type="ECO:0000259" key="3">
    <source>
        <dbReference type="PROSITE" id="PS50977"/>
    </source>
</evidence>
<evidence type="ECO:0000256" key="1">
    <source>
        <dbReference type="ARBA" id="ARBA00023125"/>
    </source>
</evidence>
<reference evidence="4 5" key="1">
    <citation type="submission" date="2024-03" db="EMBL/GenBank/DDBJ databases">
        <title>Novel species of the genus Variovorax.</title>
        <authorList>
            <person name="Liu Q."/>
            <person name="Xin Y.-H."/>
        </authorList>
    </citation>
    <scope>NUCLEOTIDE SEQUENCE [LARGE SCALE GENOMIC DNA]</scope>
    <source>
        <strain evidence="4 5">KACC 18900</strain>
    </source>
</reference>
<dbReference type="PANTHER" id="PTHR30328">
    <property type="entry name" value="TRANSCRIPTIONAL REPRESSOR"/>
    <property type="match status" value="1"/>
</dbReference>
<dbReference type="EMBL" id="JBBKZT010000004">
    <property type="protein sequence ID" value="MEJ8846969.1"/>
    <property type="molecule type" value="Genomic_DNA"/>
</dbReference>
<dbReference type="SUPFAM" id="SSF48498">
    <property type="entry name" value="Tetracyclin repressor-like, C-terminal domain"/>
    <property type="match status" value="1"/>
</dbReference>
<evidence type="ECO:0000256" key="2">
    <source>
        <dbReference type="PROSITE-ProRule" id="PRU00335"/>
    </source>
</evidence>
<keyword evidence="1 2" id="KW-0238">DNA-binding</keyword>
<dbReference type="InterPro" id="IPR009057">
    <property type="entry name" value="Homeodomain-like_sf"/>
</dbReference>
<dbReference type="InterPro" id="IPR050109">
    <property type="entry name" value="HTH-type_TetR-like_transc_reg"/>
</dbReference>
<protein>
    <submittedName>
        <fullName evidence="4">TetR/AcrR family transcriptional regulator</fullName>
    </submittedName>
</protein>
<dbReference type="PROSITE" id="PS50977">
    <property type="entry name" value="HTH_TETR_2"/>
    <property type="match status" value="1"/>
</dbReference>
<proteinExistence type="predicted"/>
<comment type="caution">
    <text evidence="4">The sequence shown here is derived from an EMBL/GenBank/DDBJ whole genome shotgun (WGS) entry which is preliminary data.</text>
</comment>
<dbReference type="RefSeq" id="WP_340342119.1">
    <property type="nucleotide sequence ID" value="NZ_JBBKZT010000004.1"/>
</dbReference>
<feature type="domain" description="HTH tetR-type" evidence="3">
    <location>
        <begin position="13"/>
        <end position="73"/>
    </location>
</feature>
<dbReference type="InterPro" id="IPR001647">
    <property type="entry name" value="HTH_TetR"/>
</dbReference>
<feature type="DNA-binding region" description="H-T-H motif" evidence="2">
    <location>
        <begin position="36"/>
        <end position="55"/>
    </location>
</feature>
<dbReference type="InterPro" id="IPR041474">
    <property type="entry name" value="NicS_C"/>
</dbReference>
<dbReference type="Proteomes" id="UP001385892">
    <property type="component" value="Unassembled WGS sequence"/>
</dbReference>
<dbReference type="InterPro" id="IPR036271">
    <property type="entry name" value="Tet_transcr_reg_TetR-rel_C_sf"/>
</dbReference>
<gene>
    <name evidence="4" type="ORF">WKW82_09930</name>
</gene>
<dbReference type="Pfam" id="PF17938">
    <property type="entry name" value="TetR_C_29"/>
    <property type="match status" value="1"/>
</dbReference>
<dbReference type="Gene3D" id="1.10.357.10">
    <property type="entry name" value="Tetracycline Repressor, domain 2"/>
    <property type="match status" value="1"/>
</dbReference>
<dbReference type="PRINTS" id="PR00455">
    <property type="entry name" value="HTHTETR"/>
</dbReference>
<dbReference type="Pfam" id="PF00440">
    <property type="entry name" value="TetR_N"/>
    <property type="match status" value="1"/>
</dbReference>
<name>A0ABU8WHR3_9BURK</name>
<accession>A0ABU8WHR3</accession>
<keyword evidence="5" id="KW-1185">Reference proteome</keyword>
<dbReference type="PANTHER" id="PTHR30328:SF54">
    <property type="entry name" value="HTH-TYPE TRANSCRIPTIONAL REPRESSOR SCO4008"/>
    <property type="match status" value="1"/>
</dbReference>
<organism evidence="4 5">
    <name type="scientific">Variovorax rhizosphaerae</name>
    <dbReference type="NCBI Taxonomy" id="1836200"/>
    <lineage>
        <taxon>Bacteria</taxon>
        <taxon>Pseudomonadati</taxon>
        <taxon>Pseudomonadota</taxon>
        <taxon>Betaproteobacteria</taxon>
        <taxon>Burkholderiales</taxon>
        <taxon>Comamonadaceae</taxon>
        <taxon>Variovorax</taxon>
    </lineage>
</organism>
<evidence type="ECO:0000313" key="4">
    <source>
        <dbReference type="EMBL" id="MEJ8846969.1"/>
    </source>
</evidence>
<dbReference type="SUPFAM" id="SSF46689">
    <property type="entry name" value="Homeodomain-like"/>
    <property type="match status" value="1"/>
</dbReference>
<evidence type="ECO:0000313" key="5">
    <source>
        <dbReference type="Proteomes" id="UP001385892"/>
    </source>
</evidence>